<dbReference type="EMBL" id="JADWND010000017">
    <property type="protein sequence ID" value="MBJ8383616.1"/>
    <property type="molecule type" value="Genomic_DNA"/>
</dbReference>
<sequence>MPTRAVLPRILGALFYWSPEKPDVKALIDCLPTLPELYPWRDLTPISRLCADWPQPDADALAWQFSVLFEGQGDMPVPPWGSVWLERDNLLMGDTTAEYRAFLQSHGMAFDARHTEPEDQFGLMLLAYSALLEQGNDAAANTLLETHLLPWGYRYLALLHANAISPFYSRLAAVAECYLRDVEQQQALQPPAKRLYFG</sequence>
<dbReference type="InterPro" id="IPR026269">
    <property type="entry name" value="DmsD-type"/>
</dbReference>
<evidence type="ECO:0000313" key="3">
    <source>
        <dbReference type="Proteomes" id="UP000746649"/>
    </source>
</evidence>
<dbReference type="Proteomes" id="UP000746649">
    <property type="component" value="Unassembled WGS sequence"/>
</dbReference>
<dbReference type="Pfam" id="PF02613">
    <property type="entry name" value="Nitrate_red_del"/>
    <property type="match status" value="1"/>
</dbReference>
<organism evidence="2 3">
    <name type="scientific">Citrobacter sedlakii</name>
    <dbReference type="NCBI Taxonomy" id="67826"/>
    <lineage>
        <taxon>Bacteria</taxon>
        <taxon>Pseudomonadati</taxon>
        <taxon>Pseudomonadota</taxon>
        <taxon>Gammaproteobacteria</taxon>
        <taxon>Enterobacterales</taxon>
        <taxon>Enterobacteriaceae</taxon>
        <taxon>Citrobacter</taxon>
        <taxon>Citrobacter freundii complex</taxon>
    </lineage>
</organism>
<comment type="caution">
    <text evidence="2">The sequence shown here is derived from an EMBL/GenBank/DDBJ whole genome shotgun (WGS) entry which is preliminary data.</text>
</comment>
<dbReference type="InterPro" id="IPR020945">
    <property type="entry name" value="DMSO/NO3_reduct_chaperone"/>
</dbReference>
<dbReference type="Gene3D" id="1.10.3480.10">
    <property type="entry name" value="TorD-like"/>
    <property type="match status" value="1"/>
</dbReference>
<evidence type="ECO:0000313" key="2">
    <source>
        <dbReference type="EMBL" id="MBJ8383616.1"/>
    </source>
</evidence>
<proteinExistence type="predicted"/>
<keyword evidence="3" id="KW-1185">Reference proteome</keyword>
<dbReference type="RefSeq" id="WP_042291009.1">
    <property type="nucleotide sequence ID" value="NZ_CABLBY010000013.1"/>
</dbReference>
<dbReference type="InterPro" id="IPR050289">
    <property type="entry name" value="TorD/DmsD_chaperones"/>
</dbReference>
<keyword evidence="1" id="KW-0143">Chaperone</keyword>
<protein>
    <submittedName>
        <fullName evidence="2">Molecular chaperone</fullName>
    </submittedName>
</protein>
<dbReference type="PANTHER" id="PTHR34227:SF13">
    <property type="entry name" value="TAT PROOFREADING CHAPERONE DMSD-RELATED"/>
    <property type="match status" value="1"/>
</dbReference>
<name>A0ABS0ZXR8_9ENTR</name>
<dbReference type="PANTHER" id="PTHR34227">
    <property type="entry name" value="CHAPERONE PROTEIN YCDY"/>
    <property type="match status" value="1"/>
</dbReference>
<accession>A0ABS0ZXR8</accession>
<dbReference type="InterPro" id="IPR036411">
    <property type="entry name" value="TorD-like_sf"/>
</dbReference>
<dbReference type="PIRSF" id="PIRSF004690">
    <property type="entry name" value="DmsD"/>
    <property type="match status" value="1"/>
</dbReference>
<dbReference type="SUPFAM" id="SSF89155">
    <property type="entry name" value="TorD-like"/>
    <property type="match status" value="1"/>
</dbReference>
<reference evidence="2 3" key="1">
    <citation type="submission" date="2020-11" db="EMBL/GenBank/DDBJ databases">
        <title>Enhanced detection system for hospital associated transmission using whole genome sequencing surveillance.</title>
        <authorList>
            <person name="Harrison L.H."/>
            <person name="Van Tyne D."/>
            <person name="Marsh J.W."/>
            <person name="Griffith M.P."/>
            <person name="Snyder D.J."/>
            <person name="Cooper V.S."/>
            <person name="Mustapha M."/>
        </authorList>
    </citation>
    <scope>NUCLEOTIDE SEQUENCE [LARGE SCALE GENOMIC DNA]</scope>
    <source>
        <strain evidence="2 3">CB00117</strain>
    </source>
</reference>
<evidence type="ECO:0000256" key="1">
    <source>
        <dbReference type="ARBA" id="ARBA00023186"/>
    </source>
</evidence>
<gene>
    <name evidence="2" type="ORF">I6M88_21955</name>
</gene>